<reference evidence="3 4" key="1">
    <citation type="journal article" date="2016" name="BMC Genomics">
        <title>Comparative genomics reveals Cyclospora cayetanensis possesses coccidia-like metabolism and invasion components but unique surface antigens.</title>
        <authorList>
            <person name="Liu S."/>
            <person name="Wang L."/>
            <person name="Zheng H."/>
            <person name="Xu Z."/>
            <person name="Roellig D.M."/>
            <person name="Li N."/>
            <person name="Frace M.A."/>
            <person name="Tang K."/>
            <person name="Arrowood M.J."/>
            <person name="Moss D.M."/>
            <person name="Zhang L."/>
            <person name="Feng Y."/>
            <person name="Xiao L."/>
        </authorList>
    </citation>
    <scope>NUCLEOTIDE SEQUENCE [LARGE SCALE GENOMIC DNA]</scope>
    <source>
        <strain evidence="3 4">CHN_HEN01</strain>
    </source>
</reference>
<feature type="region of interest" description="Disordered" evidence="1">
    <location>
        <begin position="217"/>
        <end position="244"/>
    </location>
</feature>
<dbReference type="EMBL" id="JROU02001293">
    <property type="protein sequence ID" value="OEH76869.1"/>
    <property type="molecule type" value="Genomic_DNA"/>
</dbReference>
<dbReference type="InParanoid" id="A0A1D3D0D1"/>
<keyword evidence="4" id="KW-1185">Reference proteome</keyword>
<feature type="compositionally biased region" description="Polar residues" evidence="1">
    <location>
        <begin position="314"/>
        <end position="340"/>
    </location>
</feature>
<dbReference type="AlphaFoldDB" id="A0A1D3D0D1"/>
<feature type="transmembrane region" description="Helical" evidence="2">
    <location>
        <begin position="355"/>
        <end position="379"/>
    </location>
</feature>
<evidence type="ECO:0000313" key="4">
    <source>
        <dbReference type="Proteomes" id="UP000095192"/>
    </source>
</evidence>
<feature type="region of interest" description="Disordered" evidence="1">
    <location>
        <begin position="313"/>
        <end position="342"/>
    </location>
</feature>
<sequence length="524" mass="57212">MEVAEGELPQTDLNRDSNNTNGHPLHHPSRKASLQECVTWKEISDTSRRSHEHIQITSNREISQRVERRNTIGFKCDKDCTSQPGTTQQPVDNVEPYQLDQRYEDPLAEVHQCSSLRRGSHLMASELLRDVKSPTGLEGDSSMSTDKNVDDLLRSDILSNKKSVADLGGESEAFDDADAAEARWEPQNDLAWGDNRVQQGSVELSSGVALSLRKLEGKDQSKQGRGELFKPFDGTTGTGIFDQGSGSSSTMIFVGSHGVDGTQHVQTAGSVDAIRRLSAAHISSTSHNSTISKHGSYEMGFAEESNERPKLQLNAYSGDSGNPSITSWDSSKQPSETQQDFQDEALEDRRRDKLLLIWVGTFALAMAVAFLCLGTFAILAGKSPEESPDTHIAVCETAEWGEWTVCPTACGKSEQIRTRAIKALRISENRITLSGLGLDSTTGTKYWRVQFVFLVDKSLANSNPDADLGQDPQRTIARIATHKICICHLVSECNLVAAALTSLGDLVVIIWAVVLAPLPAVPHS</sequence>
<dbReference type="Gene3D" id="2.20.100.10">
    <property type="entry name" value="Thrombospondin type-1 (TSP1) repeat"/>
    <property type="match status" value="1"/>
</dbReference>
<evidence type="ECO:0000313" key="3">
    <source>
        <dbReference type="EMBL" id="OEH76869.1"/>
    </source>
</evidence>
<keyword evidence="2" id="KW-0472">Membrane</keyword>
<dbReference type="InterPro" id="IPR036383">
    <property type="entry name" value="TSP1_rpt_sf"/>
</dbReference>
<feature type="region of interest" description="Disordered" evidence="1">
    <location>
        <begin position="1"/>
        <end position="33"/>
    </location>
</feature>
<accession>A0A1D3D0D1</accession>
<feature type="transmembrane region" description="Helical" evidence="2">
    <location>
        <begin position="495"/>
        <end position="518"/>
    </location>
</feature>
<dbReference type="InterPro" id="IPR000884">
    <property type="entry name" value="TSP1_rpt"/>
</dbReference>
<keyword evidence="2" id="KW-1133">Transmembrane helix</keyword>
<comment type="caution">
    <text evidence="3">The sequence shown here is derived from an EMBL/GenBank/DDBJ whole genome shotgun (WGS) entry which is preliminary data.</text>
</comment>
<protein>
    <submittedName>
        <fullName evidence="3">Thrombospondin type 1 domain-containing protein</fullName>
    </submittedName>
</protein>
<dbReference type="VEuPathDB" id="ToxoDB:cyc_06137"/>
<organism evidence="3 4">
    <name type="scientific">Cyclospora cayetanensis</name>
    <dbReference type="NCBI Taxonomy" id="88456"/>
    <lineage>
        <taxon>Eukaryota</taxon>
        <taxon>Sar</taxon>
        <taxon>Alveolata</taxon>
        <taxon>Apicomplexa</taxon>
        <taxon>Conoidasida</taxon>
        <taxon>Coccidia</taxon>
        <taxon>Eucoccidiorida</taxon>
        <taxon>Eimeriorina</taxon>
        <taxon>Eimeriidae</taxon>
        <taxon>Cyclospora</taxon>
    </lineage>
</organism>
<dbReference type="SUPFAM" id="SSF82895">
    <property type="entry name" value="TSP-1 type 1 repeat"/>
    <property type="match status" value="1"/>
</dbReference>
<dbReference type="Proteomes" id="UP000095192">
    <property type="component" value="Unassembled WGS sequence"/>
</dbReference>
<gene>
    <name evidence="3" type="ORF">cyc_06137</name>
</gene>
<dbReference type="VEuPathDB" id="ToxoDB:LOC34622372"/>
<keyword evidence="2" id="KW-0812">Transmembrane</keyword>
<name>A0A1D3D0D1_9EIME</name>
<dbReference type="Pfam" id="PF00090">
    <property type="entry name" value="TSP_1"/>
    <property type="match status" value="1"/>
</dbReference>
<feature type="compositionally biased region" description="Basic and acidic residues" evidence="1">
    <location>
        <begin position="217"/>
        <end position="230"/>
    </location>
</feature>
<evidence type="ECO:0000256" key="2">
    <source>
        <dbReference type="SAM" id="Phobius"/>
    </source>
</evidence>
<evidence type="ECO:0000256" key="1">
    <source>
        <dbReference type="SAM" id="MobiDB-lite"/>
    </source>
</evidence>
<proteinExistence type="predicted"/>